<reference evidence="7 8" key="1">
    <citation type="journal article" date="2016" name="Genome Biol. Evol.">
        <title>Gene Family Evolution Reflects Adaptation to Soil Environmental Stressors in the Genome of the Collembolan Orchesella cincta.</title>
        <authorList>
            <person name="Faddeeva-Vakhrusheva A."/>
            <person name="Derks M.F."/>
            <person name="Anvar S.Y."/>
            <person name="Agamennone V."/>
            <person name="Suring W."/>
            <person name="Smit S."/>
            <person name="van Straalen N.M."/>
            <person name="Roelofs D."/>
        </authorList>
    </citation>
    <scope>NUCLEOTIDE SEQUENCE [LARGE SCALE GENOMIC DNA]</scope>
    <source>
        <tissue evidence="7">Mixed pool</tissue>
    </source>
</reference>
<dbReference type="PANTHER" id="PTHR43667">
    <property type="entry name" value="CYCLOPROPANE-FATTY-ACYL-PHOSPHOLIPID SYNTHASE"/>
    <property type="match status" value="1"/>
</dbReference>
<evidence type="ECO:0000256" key="4">
    <source>
        <dbReference type="ARBA" id="ARBA00022691"/>
    </source>
</evidence>
<keyword evidence="4" id="KW-0949">S-adenosyl-L-methionine</keyword>
<proteinExistence type="inferred from homology"/>
<evidence type="ECO:0000313" key="8">
    <source>
        <dbReference type="Proteomes" id="UP000094527"/>
    </source>
</evidence>
<dbReference type="OrthoDB" id="8300214at2759"/>
<evidence type="ECO:0000256" key="2">
    <source>
        <dbReference type="ARBA" id="ARBA00022603"/>
    </source>
</evidence>
<dbReference type="GO" id="GO:0032259">
    <property type="term" value="P:methylation"/>
    <property type="evidence" value="ECO:0007669"/>
    <property type="project" value="UniProtKB-KW"/>
</dbReference>
<comment type="similarity">
    <text evidence="1">Belongs to the CFA/CMAS family.</text>
</comment>
<sequence length="410" mass="47861">MSSKVTTMMTNAVHMLLVSIVGAIKWFEIATYKWTNTYLRGMVDAAFRKGKLYVDGPKPYDPQVKNKEEFYNRIIENPSLGIGECYMEGHWECEDVEEFTYQIFMNKIIKSYMNPINKFLNFLLFKVVNLQTKQRAWEVGEKHYDLGNDLFESFLDPSMNYSCGYWKTAKNLHQAQLDKMDLIGRKLKLKPGMKVLDIGCGWGGLCKYLAENYGVSVVGCTISVEQAKIARERCANLPIDIRLVDYRDLDEKFDRIVSVGMFEHVGTSNYRTFFEVANKCMNDEGLFLLHTIGVSHNWVPLIESWFHKYIFPNGILPYHTEILQSVDGLFVLEDWHNFSTYYSNTLRAWKDNFVKNWPKLKAAKKLDEKFFRMWTYYLSISSAAFRSRKYQVWQVVLSKDGMLGGYESVR</sequence>
<keyword evidence="6" id="KW-1133">Transmembrane helix</keyword>
<dbReference type="Proteomes" id="UP000094527">
    <property type="component" value="Unassembled WGS sequence"/>
</dbReference>
<dbReference type="OMA" id="CHMLTFV"/>
<dbReference type="AlphaFoldDB" id="A0A1D2N208"/>
<keyword evidence="6" id="KW-0472">Membrane</keyword>
<dbReference type="InterPro" id="IPR029063">
    <property type="entry name" value="SAM-dependent_MTases_sf"/>
</dbReference>
<dbReference type="PIRSF" id="PIRSF003085">
    <property type="entry name" value="CMAS"/>
    <property type="match status" value="1"/>
</dbReference>
<evidence type="ECO:0000256" key="5">
    <source>
        <dbReference type="ARBA" id="ARBA00023098"/>
    </source>
</evidence>
<dbReference type="Gene3D" id="3.40.50.150">
    <property type="entry name" value="Vaccinia Virus protein VP39"/>
    <property type="match status" value="1"/>
</dbReference>
<dbReference type="NCBIfam" id="NF008686">
    <property type="entry name" value="PRK11705.1"/>
    <property type="match status" value="1"/>
</dbReference>
<keyword evidence="8" id="KW-1185">Reference proteome</keyword>
<dbReference type="GO" id="GO:0008610">
    <property type="term" value="P:lipid biosynthetic process"/>
    <property type="evidence" value="ECO:0007669"/>
    <property type="project" value="InterPro"/>
</dbReference>
<comment type="caution">
    <text evidence="7">The sequence shown here is derived from an EMBL/GenBank/DDBJ whole genome shotgun (WGS) entry which is preliminary data.</text>
</comment>
<dbReference type="EMBL" id="LJIJ01000288">
    <property type="protein sequence ID" value="ODM99302.1"/>
    <property type="molecule type" value="Genomic_DNA"/>
</dbReference>
<evidence type="ECO:0000313" key="7">
    <source>
        <dbReference type="EMBL" id="ODM99302.1"/>
    </source>
</evidence>
<keyword evidence="2" id="KW-0489">Methyltransferase</keyword>
<evidence type="ECO:0000256" key="6">
    <source>
        <dbReference type="SAM" id="Phobius"/>
    </source>
</evidence>
<accession>A0A1D2N208</accession>
<dbReference type="InterPro" id="IPR050723">
    <property type="entry name" value="CFA/CMAS"/>
</dbReference>
<organism evidence="7 8">
    <name type="scientific">Orchesella cincta</name>
    <name type="common">Springtail</name>
    <name type="synonym">Podura cincta</name>
    <dbReference type="NCBI Taxonomy" id="48709"/>
    <lineage>
        <taxon>Eukaryota</taxon>
        <taxon>Metazoa</taxon>
        <taxon>Ecdysozoa</taxon>
        <taxon>Arthropoda</taxon>
        <taxon>Hexapoda</taxon>
        <taxon>Collembola</taxon>
        <taxon>Entomobryomorpha</taxon>
        <taxon>Entomobryoidea</taxon>
        <taxon>Orchesellidae</taxon>
        <taxon>Orchesellinae</taxon>
        <taxon>Orchesella</taxon>
    </lineage>
</organism>
<dbReference type="STRING" id="48709.A0A1D2N208"/>
<protein>
    <submittedName>
        <fullName evidence="7">Cyclopropane-fatty-acyl-phospholipid synthase</fullName>
    </submittedName>
</protein>
<dbReference type="InterPro" id="IPR003333">
    <property type="entry name" value="CMAS"/>
</dbReference>
<dbReference type="SUPFAM" id="SSF53335">
    <property type="entry name" value="S-adenosyl-L-methionine-dependent methyltransferases"/>
    <property type="match status" value="1"/>
</dbReference>
<name>A0A1D2N208_ORCCI</name>
<dbReference type="GO" id="GO:0008168">
    <property type="term" value="F:methyltransferase activity"/>
    <property type="evidence" value="ECO:0007669"/>
    <property type="project" value="UniProtKB-KW"/>
</dbReference>
<keyword evidence="3" id="KW-0808">Transferase</keyword>
<keyword evidence="6" id="KW-0812">Transmembrane</keyword>
<feature type="transmembrane region" description="Helical" evidence="6">
    <location>
        <begin position="12"/>
        <end position="32"/>
    </location>
</feature>
<evidence type="ECO:0000256" key="3">
    <source>
        <dbReference type="ARBA" id="ARBA00022679"/>
    </source>
</evidence>
<keyword evidence="5" id="KW-0443">Lipid metabolism</keyword>
<dbReference type="CDD" id="cd02440">
    <property type="entry name" value="AdoMet_MTases"/>
    <property type="match status" value="1"/>
</dbReference>
<evidence type="ECO:0000256" key="1">
    <source>
        <dbReference type="ARBA" id="ARBA00010815"/>
    </source>
</evidence>
<gene>
    <name evidence="7" type="ORF">Ocin01_07379</name>
</gene>
<dbReference type="PANTHER" id="PTHR43667:SF1">
    <property type="entry name" value="CYCLOPROPANE-FATTY-ACYL-PHOSPHOLIPID SYNTHASE"/>
    <property type="match status" value="1"/>
</dbReference>
<dbReference type="Pfam" id="PF02353">
    <property type="entry name" value="CMAS"/>
    <property type="match status" value="1"/>
</dbReference>